<dbReference type="EnsemblPlants" id="ONIVA03G36180.1">
    <property type="protein sequence ID" value="ONIVA03G36180.1"/>
    <property type="gene ID" value="ONIVA03G36180"/>
</dbReference>
<dbReference type="Gramene" id="ONIVA03G36180.1">
    <property type="protein sequence ID" value="ONIVA03G36180.1"/>
    <property type="gene ID" value="ONIVA03G36180"/>
</dbReference>
<dbReference type="InterPro" id="IPR018781">
    <property type="entry name" value="TPRA1/CAND2/CAND8"/>
</dbReference>
<keyword evidence="5 6" id="KW-0472">Membrane</keyword>
<sequence length="309" mass="34596">MRRWLAEGVMELAVGAPESNSSFSSSPSGATPSSGGPMWWVSGCHGTVYSLAVMLPSLAFVGFLAWQARRSFRRLSYGRSHVVVVAYYALLWAVAVLNLLWCFLQAWQCMPDRAFSWNVLSLFTKSGMLFLEVSLIAFLLQGNESSGFESLARTFVISGAVVAADVLLKTIYVFGFGVSLFIDVDQGTGGKWGLWFLHKLVLTGVYGLIVFMYHSRWRDRLPAKPAYYNYVCAMLLLNGISLFGCFLVATGAGFGLWLYNLTSVCYHSLYLPLLYVTFLADFFQEEDMLLENVYYSEMKDAGFFDADWD</sequence>
<dbReference type="OMA" id="DRWKSIN"/>
<evidence type="ECO:0000256" key="1">
    <source>
        <dbReference type="ARBA" id="ARBA00004141"/>
    </source>
</evidence>
<reference evidence="7" key="2">
    <citation type="submission" date="2018-04" db="EMBL/GenBank/DDBJ databases">
        <title>OnivRS2 (Oryza nivara Reference Sequence Version 2).</title>
        <authorList>
            <person name="Zhang J."/>
            <person name="Kudrna D."/>
            <person name="Lee S."/>
            <person name="Talag J."/>
            <person name="Rajasekar S."/>
            <person name="Welchert J."/>
            <person name="Hsing Y.-I."/>
            <person name="Wing R.A."/>
        </authorList>
    </citation>
    <scope>NUCLEOTIDE SEQUENCE [LARGE SCALE GENOMIC DNA]</scope>
    <source>
        <strain evidence="7">SL10</strain>
    </source>
</reference>
<feature type="transmembrane region" description="Helical" evidence="6">
    <location>
        <begin position="152"/>
        <end position="182"/>
    </location>
</feature>
<dbReference type="GO" id="GO:0005886">
    <property type="term" value="C:plasma membrane"/>
    <property type="evidence" value="ECO:0007669"/>
    <property type="project" value="TreeGrafter"/>
</dbReference>
<comment type="similarity">
    <text evidence="2">Belongs to the UPF0359 family.</text>
</comment>
<feature type="transmembrane region" description="Helical" evidence="6">
    <location>
        <begin position="256"/>
        <end position="280"/>
    </location>
</feature>
<dbReference type="Pfam" id="PF10160">
    <property type="entry name" value="Tmemb_40"/>
    <property type="match status" value="1"/>
</dbReference>
<dbReference type="eggNOG" id="KOG4536">
    <property type="taxonomic scope" value="Eukaryota"/>
</dbReference>
<evidence type="ECO:0000313" key="8">
    <source>
        <dbReference type="Proteomes" id="UP000006591"/>
    </source>
</evidence>
<evidence type="ECO:0008006" key="9">
    <source>
        <dbReference type="Google" id="ProtNLM"/>
    </source>
</evidence>
<dbReference type="PANTHER" id="PTHR15876:SF8">
    <property type="entry name" value="TRANSMEMBRANE PROTEIN ADIPOCYTE-ASSOCIATED 1"/>
    <property type="match status" value="1"/>
</dbReference>
<keyword evidence="4 6" id="KW-1133">Transmembrane helix</keyword>
<evidence type="ECO:0000256" key="2">
    <source>
        <dbReference type="ARBA" id="ARBA00010125"/>
    </source>
</evidence>
<protein>
    <recommendedName>
        <fullName evidence="9">Transmembrane protein adipocyte-associated 1</fullName>
    </recommendedName>
</protein>
<feature type="transmembrane region" description="Helical" evidence="6">
    <location>
        <begin position="119"/>
        <end position="140"/>
    </location>
</feature>
<feature type="transmembrane region" description="Helical" evidence="6">
    <location>
        <begin position="194"/>
        <end position="215"/>
    </location>
</feature>
<dbReference type="AlphaFoldDB" id="A0A0E0GTZ6"/>
<evidence type="ECO:0000256" key="6">
    <source>
        <dbReference type="SAM" id="Phobius"/>
    </source>
</evidence>
<evidence type="ECO:0000313" key="7">
    <source>
        <dbReference type="EnsemblPlants" id="ONIVA03G36180.1"/>
    </source>
</evidence>
<evidence type="ECO:0000256" key="3">
    <source>
        <dbReference type="ARBA" id="ARBA00022692"/>
    </source>
</evidence>
<dbReference type="Proteomes" id="UP000006591">
    <property type="component" value="Chromosome 3"/>
</dbReference>
<dbReference type="HOGENOM" id="CLU_078931_0_0_1"/>
<dbReference type="STRING" id="4536.A0A0E0GTZ6"/>
<dbReference type="PANTHER" id="PTHR15876">
    <property type="entry name" value="TRANSMEMBRANE PROTEIN ADIPOCYTE-ASSOCIATED 1"/>
    <property type="match status" value="1"/>
</dbReference>
<keyword evidence="8" id="KW-1185">Reference proteome</keyword>
<keyword evidence="3 6" id="KW-0812">Transmembrane</keyword>
<evidence type="ECO:0000256" key="4">
    <source>
        <dbReference type="ARBA" id="ARBA00022989"/>
    </source>
</evidence>
<feature type="transmembrane region" description="Helical" evidence="6">
    <location>
        <begin position="47"/>
        <end position="66"/>
    </location>
</feature>
<proteinExistence type="inferred from homology"/>
<comment type="subcellular location">
    <subcellularLocation>
        <location evidence="1">Membrane</location>
        <topology evidence="1">Multi-pass membrane protein</topology>
    </subcellularLocation>
</comment>
<dbReference type="GO" id="GO:0004930">
    <property type="term" value="F:G protein-coupled receptor activity"/>
    <property type="evidence" value="ECO:0007669"/>
    <property type="project" value="TreeGrafter"/>
</dbReference>
<name>A0A0E0GTZ6_ORYNI</name>
<evidence type="ECO:0000256" key="5">
    <source>
        <dbReference type="ARBA" id="ARBA00023136"/>
    </source>
</evidence>
<feature type="transmembrane region" description="Helical" evidence="6">
    <location>
        <begin position="87"/>
        <end position="107"/>
    </location>
</feature>
<accession>A0A0E0GTZ6</accession>
<feature type="transmembrane region" description="Helical" evidence="6">
    <location>
        <begin position="227"/>
        <end position="250"/>
    </location>
</feature>
<reference evidence="7" key="1">
    <citation type="submission" date="2015-04" db="UniProtKB">
        <authorList>
            <consortium name="EnsemblPlants"/>
        </authorList>
    </citation>
    <scope>IDENTIFICATION</scope>
    <source>
        <strain evidence="7">SL10</strain>
    </source>
</reference>
<organism evidence="7">
    <name type="scientific">Oryza nivara</name>
    <name type="common">Indian wild rice</name>
    <name type="synonym">Oryza sativa f. spontanea</name>
    <dbReference type="NCBI Taxonomy" id="4536"/>
    <lineage>
        <taxon>Eukaryota</taxon>
        <taxon>Viridiplantae</taxon>
        <taxon>Streptophyta</taxon>
        <taxon>Embryophyta</taxon>
        <taxon>Tracheophyta</taxon>
        <taxon>Spermatophyta</taxon>
        <taxon>Magnoliopsida</taxon>
        <taxon>Liliopsida</taxon>
        <taxon>Poales</taxon>
        <taxon>Poaceae</taxon>
        <taxon>BOP clade</taxon>
        <taxon>Oryzoideae</taxon>
        <taxon>Oryzeae</taxon>
        <taxon>Oryzinae</taxon>
        <taxon>Oryza</taxon>
    </lineage>
</organism>